<dbReference type="RefSeq" id="XP_024403115.1">
    <property type="nucleotide sequence ID" value="XM_024547347.2"/>
</dbReference>
<dbReference type="EnsemblPlants" id="Pp3c18_10880V3.2">
    <property type="protein sequence ID" value="Pp3c18_10880V3.2"/>
    <property type="gene ID" value="Pp3c18_10880"/>
</dbReference>
<dbReference type="PANTHER" id="PTHR45180">
    <property type="entry name" value="OS01G0307686 PROTEIN"/>
    <property type="match status" value="1"/>
</dbReference>
<dbReference type="InterPro" id="IPR013216">
    <property type="entry name" value="Methyltransf_11"/>
</dbReference>
<dbReference type="EnsemblPlants" id="Pp3c18_10880V3.1">
    <property type="protein sequence ID" value="Pp3c18_10880V3.1"/>
    <property type="gene ID" value="Pp3c18_10880"/>
</dbReference>
<protein>
    <recommendedName>
        <fullName evidence="1">Methyltransferase type 11 domain-containing protein</fullName>
    </recommendedName>
</protein>
<dbReference type="AlphaFoldDB" id="A9RP09"/>
<proteinExistence type="predicted"/>
<dbReference type="Gramene" id="Pp3c18_10880V3.2">
    <property type="protein sequence ID" value="Pp3c18_10880V3.2"/>
    <property type="gene ID" value="Pp3c18_10880"/>
</dbReference>
<dbReference type="SUPFAM" id="SSF53335">
    <property type="entry name" value="S-adenosyl-L-methionine-dependent methyltransferases"/>
    <property type="match status" value="1"/>
</dbReference>
<dbReference type="eggNOG" id="KOG3010">
    <property type="taxonomic scope" value="Eukaryota"/>
</dbReference>
<dbReference type="EMBL" id="ABEU02000018">
    <property type="protein sequence ID" value="PNR35076.1"/>
    <property type="molecule type" value="Genomic_DNA"/>
</dbReference>
<feature type="domain" description="Methyltransferase type 11" evidence="1">
    <location>
        <begin position="39"/>
        <end position="133"/>
    </location>
</feature>
<dbReference type="Pfam" id="PF08241">
    <property type="entry name" value="Methyltransf_11"/>
    <property type="match status" value="1"/>
</dbReference>
<dbReference type="OMA" id="RTWSAYH"/>
<name>A9RP09_PHYPA</name>
<dbReference type="HOGENOM" id="CLU_049344_5_0_1"/>
<dbReference type="InterPro" id="IPR029063">
    <property type="entry name" value="SAM-dependent_MTases_sf"/>
</dbReference>
<gene>
    <name evidence="3" type="primary">LOC112295579</name>
    <name evidence="2" type="ORF">PHYPA_022975</name>
</gene>
<dbReference type="STRING" id="3218.A9RP09"/>
<dbReference type="GeneID" id="112295579"/>
<reference evidence="2 4" key="2">
    <citation type="journal article" date="2018" name="Plant J.">
        <title>The Physcomitrella patens chromosome-scale assembly reveals moss genome structure and evolution.</title>
        <authorList>
            <person name="Lang D."/>
            <person name="Ullrich K.K."/>
            <person name="Murat F."/>
            <person name="Fuchs J."/>
            <person name="Jenkins J."/>
            <person name="Haas F.B."/>
            <person name="Piednoel M."/>
            <person name="Gundlach H."/>
            <person name="Van Bel M."/>
            <person name="Meyberg R."/>
            <person name="Vives C."/>
            <person name="Morata J."/>
            <person name="Symeonidi A."/>
            <person name="Hiss M."/>
            <person name="Muchero W."/>
            <person name="Kamisugi Y."/>
            <person name="Saleh O."/>
            <person name="Blanc G."/>
            <person name="Decker E.L."/>
            <person name="van Gessel N."/>
            <person name="Grimwood J."/>
            <person name="Hayes R.D."/>
            <person name="Graham S.W."/>
            <person name="Gunter L.E."/>
            <person name="McDaniel S.F."/>
            <person name="Hoernstein S.N.W."/>
            <person name="Larsson A."/>
            <person name="Li F.W."/>
            <person name="Perroud P.F."/>
            <person name="Phillips J."/>
            <person name="Ranjan P."/>
            <person name="Rokshar D.S."/>
            <person name="Rothfels C.J."/>
            <person name="Schneider L."/>
            <person name="Shu S."/>
            <person name="Stevenson D.W."/>
            <person name="Thummler F."/>
            <person name="Tillich M."/>
            <person name="Villarreal Aguilar J.C."/>
            <person name="Widiez T."/>
            <person name="Wong G.K."/>
            <person name="Wymore A."/>
            <person name="Zhang Y."/>
            <person name="Zimmer A.D."/>
            <person name="Quatrano R.S."/>
            <person name="Mayer K.F.X."/>
            <person name="Goodstein D."/>
            <person name="Casacuberta J.M."/>
            <person name="Vandepoele K."/>
            <person name="Reski R."/>
            <person name="Cuming A.C."/>
            <person name="Tuskan G.A."/>
            <person name="Maumus F."/>
            <person name="Salse J."/>
            <person name="Schmutz J."/>
            <person name="Rensing S.A."/>
        </authorList>
    </citation>
    <scope>NUCLEOTIDE SEQUENCE [LARGE SCALE GENOMIC DNA]</scope>
    <source>
        <strain evidence="3 4">cv. Gransden 2004</strain>
    </source>
</reference>
<sequence>MAALFSKQAREYALARAIYPKSLFSYLASLTPSHAVAWDVGTGSGQAAVQLADHYEKVVATDASKQQIQQAAQRPNITYAVTNPHLTEEEVRTLVGDAETVDLVVCAQALHWFDLDNFYGHVKRVLRRPGGIIAAWTYQTPSVSPAVDAVLHDFNEKVFQDWAPQVRYIEEEYKSISFPFQPVVGSKLTTTGPFQFEATKQATLNEYLTHLRSWSAVQKAIDSGREVLNEQQQKLFADAWGDTPHRIVKWTLYTLIGTL</sequence>
<dbReference type="PANTHER" id="PTHR45180:SF1">
    <property type="entry name" value="OS01G0307686 PROTEIN"/>
    <property type="match status" value="1"/>
</dbReference>
<dbReference type="GO" id="GO:0008757">
    <property type="term" value="F:S-adenosylmethionine-dependent methyltransferase activity"/>
    <property type="evidence" value="ECO:0007669"/>
    <property type="project" value="InterPro"/>
</dbReference>
<dbReference type="Gramene" id="Pp3c18_10880V3.1">
    <property type="protein sequence ID" value="Pp3c18_10880V3.1"/>
    <property type="gene ID" value="Pp3c18_10880"/>
</dbReference>
<dbReference type="FunCoup" id="A9RP09">
    <property type="interactions" value="176"/>
</dbReference>
<dbReference type="PaxDb" id="3218-PP1S19_292V6.1"/>
<dbReference type="OrthoDB" id="10027013at2759"/>
<reference evidence="2 4" key="1">
    <citation type="journal article" date="2008" name="Science">
        <title>The Physcomitrella genome reveals evolutionary insights into the conquest of land by plants.</title>
        <authorList>
            <person name="Rensing S."/>
            <person name="Lang D."/>
            <person name="Zimmer A."/>
            <person name="Terry A."/>
            <person name="Salamov A."/>
            <person name="Shapiro H."/>
            <person name="Nishiyama T."/>
            <person name="Perroud P.-F."/>
            <person name="Lindquist E."/>
            <person name="Kamisugi Y."/>
            <person name="Tanahashi T."/>
            <person name="Sakakibara K."/>
            <person name="Fujita T."/>
            <person name="Oishi K."/>
            <person name="Shin-I T."/>
            <person name="Kuroki Y."/>
            <person name="Toyoda A."/>
            <person name="Suzuki Y."/>
            <person name="Hashimoto A."/>
            <person name="Yamaguchi K."/>
            <person name="Sugano A."/>
            <person name="Kohara Y."/>
            <person name="Fujiyama A."/>
            <person name="Anterola A."/>
            <person name="Aoki S."/>
            <person name="Ashton N."/>
            <person name="Barbazuk W.B."/>
            <person name="Barker E."/>
            <person name="Bennetzen J."/>
            <person name="Bezanilla M."/>
            <person name="Blankenship R."/>
            <person name="Cho S.H."/>
            <person name="Dutcher S."/>
            <person name="Estelle M."/>
            <person name="Fawcett J.A."/>
            <person name="Gundlach H."/>
            <person name="Hanada K."/>
            <person name="Heyl A."/>
            <person name="Hicks K.A."/>
            <person name="Hugh J."/>
            <person name="Lohr M."/>
            <person name="Mayer K."/>
            <person name="Melkozernov A."/>
            <person name="Murata T."/>
            <person name="Nelson D."/>
            <person name="Pils B."/>
            <person name="Prigge M."/>
            <person name="Reiss B."/>
            <person name="Renner T."/>
            <person name="Rombauts S."/>
            <person name="Rushton P."/>
            <person name="Sanderfoot A."/>
            <person name="Schween G."/>
            <person name="Shiu S.-H."/>
            <person name="Stueber K."/>
            <person name="Theodoulou F.L."/>
            <person name="Tu H."/>
            <person name="Van de Peer Y."/>
            <person name="Verrier P.J."/>
            <person name="Waters E."/>
            <person name="Wood A."/>
            <person name="Yang L."/>
            <person name="Cove D."/>
            <person name="Cuming A."/>
            <person name="Hasebe M."/>
            <person name="Lucas S."/>
            <person name="Mishler D.B."/>
            <person name="Reski R."/>
            <person name="Grigoriev I."/>
            <person name="Quatrano R.S."/>
            <person name="Boore J.L."/>
        </authorList>
    </citation>
    <scope>NUCLEOTIDE SEQUENCE [LARGE SCALE GENOMIC DNA]</scope>
    <source>
        <strain evidence="3 4">cv. Gransden 2004</strain>
    </source>
</reference>
<reference evidence="3" key="3">
    <citation type="submission" date="2020-12" db="UniProtKB">
        <authorList>
            <consortium name="EnsemblPlants"/>
        </authorList>
    </citation>
    <scope>IDENTIFICATION</scope>
</reference>
<evidence type="ECO:0000313" key="2">
    <source>
        <dbReference type="EMBL" id="PNR35076.1"/>
    </source>
</evidence>
<organism evidence="2">
    <name type="scientific">Physcomitrium patens</name>
    <name type="common">Spreading-leaved earth moss</name>
    <name type="synonym">Physcomitrella patens</name>
    <dbReference type="NCBI Taxonomy" id="3218"/>
    <lineage>
        <taxon>Eukaryota</taxon>
        <taxon>Viridiplantae</taxon>
        <taxon>Streptophyta</taxon>
        <taxon>Embryophyta</taxon>
        <taxon>Bryophyta</taxon>
        <taxon>Bryophytina</taxon>
        <taxon>Bryopsida</taxon>
        <taxon>Funariidae</taxon>
        <taxon>Funariales</taxon>
        <taxon>Funariaceae</taxon>
        <taxon>Physcomitrium</taxon>
    </lineage>
</organism>
<evidence type="ECO:0000313" key="4">
    <source>
        <dbReference type="Proteomes" id="UP000006727"/>
    </source>
</evidence>
<evidence type="ECO:0000259" key="1">
    <source>
        <dbReference type="Pfam" id="PF08241"/>
    </source>
</evidence>
<dbReference type="CDD" id="cd02440">
    <property type="entry name" value="AdoMet_MTases"/>
    <property type="match status" value="1"/>
</dbReference>
<evidence type="ECO:0000313" key="3">
    <source>
        <dbReference type="EnsemblPlants" id="Pp3c18_10880V3.1"/>
    </source>
</evidence>
<dbReference type="Gene3D" id="3.40.50.150">
    <property type="entry name" value="Vaccinia Virus protein VP39"/>
    <property type="match status" value="1"/>
</dbReference>
<accession>A9RP09</accession>
<dbReference type="KEGG" id="ppp:112295579"/>
<dbReference type="Proteomes" id="UP000006727">
    <property type="component" value="Chromosome 18"/>
</dbReference>
<keyword evidence="4" id="KW-1185">Reference proteome</keyword>